<evidence type="ECO:0000256" key="11">
    <source>
        <dbReference type="RuleBase" id="RU003781"/>
    </source>
</evidence>
<dbReference type="Gene3D" id="3.90.950.10">
    <property type="match status" value="1"/>
</dbReference>
<name>A0A1Y5F2R3_9BACT</name>
<keyword evidence="4 10" id="KW-0547">Nucleotide-binding</keyword>
<comment type="catalytic activity">
    <reaction evidence="8 10">
        <text>dITP + H2O = dIMP + diphosphate + H(+)</text>
        <dbReference type="Rhea" id="RHEA:28342"/>
        <dbReference type="ChEBI" id="CHEBI:15377"/>
        <dbReference type="ChEBI" id="CHEBI:15378"/>
        <dbReference type="ChEBI" id="CHEBI:33019"/>
        <dbReference type="ChEBI" id="CHEBI:61194"/>
        <dbReference type="ChEBI" id="CHEBI:61382"/>
        <dbReference type="EC" id="3.6.1.66"/>
    </reaction>
</comment>
<protein>
    <recommendedName>
        <fullName evidence="10">dITP/XTP pyrophosphatase</fullName>
        <ecNumber evidence="10">3.6.1.66</ecNumber>
    </recommendedName>
    <alternativeName>
        <fullName evidence="10">Non-canonical purine NTP pyrophosphatase</fullName>
    </alternativeName>
    <alternativeName>
        <fullName evidence="10">Non-standard purine NTP pyrophosphatase</fullName>
    </alternativeName>
    <alternativeName>
        <fullName evidence="10">Nucleoside-triphosphate diphosphatase</fullName>
    </alternativeName>
    <alternativeName>
        <fullName evidence="10">Nucleoside-triphosphate pyrophosphatase</fullName>
        <shortName evidence="10">NTPase</shortName>
    </alternativeName>
</protein>
<feature type="binding site" evidence="10">
    <location>
        <position position="37"/>
    </location>
    <ligand>
        <name>Mg(2+)</name>
        <dbReference type="ChEBI" id="CHEBI:18420"/>
    </ligand>
</feature>
<evidence type="ECO:0000256" key="4">
    <source>
        <dbReference type="ARBA" id="ARBA00022741"/>
    </source>
</evidence>
<dbReference type="AlphaFoldDB" id="A0A1Y5F2R3"/>
<reference evidence="13" key="1">
    <citation type="journal article" date="2017" name="Proc. Natl. Acad. Sci. U.S.A.">
        <title>Simulation of Deepwater Horizon oil plume reveals substrate specialization within a complex community of hydrocarbon-degraders.</title>
        <authorList>
            <person name="Hu P."/>
            <person name="Dubinsky E.A."/>
            <person name="Probst A.J."/>
            <person name="Wang J."/>
            <person name="Sieber C.M.K."/>
            <person name="Tom L.M."/>
            <person name="Gardinali P."/>
            <person name="Banfield J.F."/>
            <person name="Atlas R.M."/>
            <person name="Andersen G.L."/>
        </authorList>
    </citation>
    <scope>NUCLEOTIDE SEQUENCE [LARGE SCALE GENOMIC DNA]</scope>
</reference>
<feature type="active site" description="Proton acceptor" evidence="10">
    <location>
        <position position="66"/>
    </location>
</feature>
<sequence>MKFILASGNPHKAEEFSELLDKDVIEVIAASEKLEVEENGKTYNENAFLKAKAYYDKFQVPVLADDSGLNVAALPEVLGIHSARYGGDGLNDQDRANLLLKNMEEQENRDAYFTCVLCFYISPQEIFFFEGRLSGLIGKEYKGEHGFGYDPVFHGLGPHVNESVAEVPEWKHENSHRAHACKSALKFFKERDCQIV</sequence>
<proteinExistence type="inferred from homology"/>
<keyword evidence="3 10" id="KW-0479">Metal-binding</keyword>
<gene>
    <name evidence="12" type="ORF">A9Q84_19725</name>
</gene>
<dbReference type="NCBIfam" id="TIGR00042">
    <property type="entry name" value="RdgB/HAM1 family non-canonical purine NTP pyrophosphatase"/>
    <property type="match status" value="1"/>
</dbReference>
<evidence type="ECO:0000256" key="8">
    <source>
        <dbReference type="ARBA" id="ARBA00051875"/>
    </source>
</evidence>
<evidence type="ECO:0000313" key="12">
    <source>
        <dbReference type="EMBL" id="OUR93694.1"/>
    </source>
</evidence>
<comment type="similarity">
    <text evidence="1 10 11">Belongs to the HAM1 NTPase family.</text>
</comment>
<evidence type="ECO:0000256" key="5">
    <source>
        <dbReference type="ARBA" id="ARBA00022801"/>
    </source>
</evidence>
<dbReference type="GO" id="GO:0005829">
    <property type="term" value="C:cytosol"/>
    <property type="evidence" value="ECO:0007669"/>
    <property type="project" value="TreeGrafter"/>
</dbReference>
<evidence type="ECO:0000256" key="10">
    <source>
        <dbReference type="HAMAP-Rule" id="MF_01405"/>
    </source>
</evidence>
<dbReference type="HAMAP" id="MF_01405">
    <property type="entry name" value="Non_canon_purine_NTPase"/>
    <property type="match status" value="1"/>
</dbReference>
<dbReference type="EMBL" id="MAAO01000015">
    <property type="protein sequence ID" value="OUR93694.1"/>
    <property type="molecule type" value="Genomic_DNA"/>
</dbReference>
<dbReference type="CDD" id="cd00515">
    <property type="entry name" value="HAM1"/>
    <property type="match status" value="1"/>
</dbReference>
<comment type="cofactor">
    <cofactor evidence="10">
        <name>Mg(2+)</name>
        <dbReference type="ChEBI" id="CHEBI:18420"/>
    </cofactor>
    <text evidence="10">Binds 1 Mg(2+) ion per subunit.</text>
</comment>
<organism evidence="12 13">
    <name type="scientific">Halobacteriovorax marinus</name>
    <dbReference type="NCBI Taxonomy" id="97084"/>
    <lineage>
        <taxon>Bacteria</taxon>
        <taxon>Pseudomonadati</taxon>
        <taxon>Bdellovibrionota</taxon>
        <taxon>Bacteriovoracia</taxon>
        <taxon>Bacteriovoracales</taxon>
        <taxon>Halobacteriovoraceae</taxon>
        <taxon>Halobacteriovorax</taxon>
    </lineage>
</organism>
<dbReference type="GO" id="GO:0000166">
    <property type="term" value="F:nucleotide binding"/>
    <property type="evidence" value="ECO:0007669"/>
    <property type="project" value="UniProtKB-KW"/>
</dbReference>
<keyword evidence="5 10" id="KW-0378">Hydrolase</keyword>
<dbReference type="Proteomes" id="UP000196531">
    <property type="component" value="Unassembled WGS sequence"/>
</dbReference>
<evidence type="ECO:0000256" key="1">
    <source>
        <dbReference type="ARBA" id="ARBA00008023"/>
    </source>
</evidence>
<feature type="binding site" evidence="10">
    <location>
        <position position="67"/>
    </location>
    <ligand>
        <name>substrate</name>
    </ligand>
</feature>
<evidence type="ECO:0000256" key="3">
    <source>
        <dbReference type="ARBA" id="ARBA00022723"/>
    </source>
</evidence>
<evidence type="ECO:0000256" key="7">
    <source>
        <dbReference type="ARBA" id="ARBA00023080"/>
    </source>
</evidence>
<evidence type="ECO:0000256" key="9">
    <source>
        <dbReference type="ARBA" id="ARBA00052017"/>
    </source>
</evidence>
<feature type="binding site" evidence="10">
    <location>
        <begin position="7"/>
        <end position="12"/>
    </location>
    <ligand>
        <name>substrate</name>
    </ligand>
</feature>
<dbReference type="InterPro" id="IPR020922">
    <property type="entry name" value="dITP/XTP_pyrophosphatase"/>
</dbReference>
<dbReference type="Pfam" id="PF01725">
    <property type="entry name" value="Ham1p_like"/>
    <property type="match status" value="1"/>
</dbReference>
<dbReference type="GO" id="GO:0046872">
    <property type="term" value="F:metal ion binding"/>
    <property type="evidence" value="ECO:0007669"/>
    <property type="project" value="UniProtKB-KW"/>
</dbReference>
<dbReference type="EC" id="3.6.1.66" evidence="10"/>
<comment type="catalytic activity">
    <reaction evidence="9 10">
        <text>XTP + H2O = XMP + diphosphate + H(+)</text>
        <dbReference type="Rhea" id="RHEA:28610"/>
        <dbReference type="ChEBI" id="CHEBI:15377"/>
        <dbReference type="ChEBI" id="CHEBI:15378"/>
        <dbReference type="ChEBI" id="CHEBI:33019"/>
        <dbReference type="ChEBI" id="CHEBI:57464"/>
        <dbReference type="ChEBI" id="CHEBI:61314"/>
        <dbReference type="EC" id="3.6.1.66"/>
    </reaction>
</comment>
<feature type="binding site" evidence="10">
    <location>
        <position position="66"/>
    </location>
    <ligand>
        <name>Mg(2+)</name>
        <dbReference type="ChEBI" id="CHEBI:18420"/>
    </ligand>
</feature>
<comment type="caution">
    <text evidence="12">The sequence shown here is derived from an EMBL/GenBank/DDBJ whole genome shotgun (WGS) entry which is preliminary data.</text>
</comment>
<evidence type="ECO:0000256" key="6">
    <source>
        <dbReference type="ARBA" id="ARBA00022842"/>
    </source>
</evidence>
<evidence type="ECO:0000256" key="2">
    <source>
        <dbReference type="ARBA" id="ARBA00011738"/>
    </source>
</evidence>
<feature type="binding site" evidence="10">
    <location>
        <begin position="147"/>
        <end position="150"/>
    </location>
    <ligand>
        <name>substrate</name>
    </ligand>
</feature>
<accession>A0A1Y5F2R3</accession>
<dbReference type="SUPFAM" id="SSF52972">
    <property type="entry name" value="ITPase-like"/>
    <property type="match status" value="1"/>
</dbReference>
<keyword evidence="7 10" id="KW-0546">Nucleotide metabolism</keyword>
<dbReference type="InterPro" id="IPR002637">
    <property type="entry name" value="RdgB/HAM1"/>
</dbReference>
<dbReference type="FunFam" id="3.90.950.10:FF:000001">
    <property type="entry name" value="dITP/XTP pyrophosphatase"/>
    <property type="match status" value="1"/>
</dbReference>
<feature type="binding site" evidence="10">
    <location>
        <begin position="176"/>
        <end position="177"/>
    </location>
    <ligand>
        <name>substrate</name>
    </ligand>
</feature>
<dbReference type="GO" id="GO:0017111">
    <property type="term" value="F:ribonucleoside triphosphate phosphatase activity"/>
    <property type="evidence" value="ECO:0007669"/>
    <property type="project" value="InterPro"/>
</dbReference>
<comment type="catalytic activity">
    <reaction evidence="10">
        <text>ITP + H2O = IMP + diphosphate + H(+)</text>
        <dbReference type="Rhea" id="RHEA:29399"/>
        <dbReference type="ChEBI" id="CHEBI:15377"/>
        <dbReference type="ChEBI" id="CHEBI:15378"/>
        <dbReference type="ChEBI" id="CHEBI:33019"/>
        <dbReference type="ChEBI" id="CHEBI:58053"/>
        <dbReference type="ChEBI" id="CHEBI:61402"/>
        <dbReference type="EC" id="3.6.1.66"/>
    </reaction>
</comment>
<feature type="binding site" evidence="10">
    <location>
        <position position="171"/>
    </location>
    <ligand>
        <name>substrate</name>
    </ligand>
</feature>
<comment type="function">
    <text evidence="10">Pyrophosphatase that catalyzes the hydrolysis of nucleoside triphosphates to their monophosphate derivatives, with a high preference for the non-canonical purine nucleotides XTP (xanthosine triphosphate), dITP (deoxyinosine triphosphate) and ITP. Seems to function as a house-cleaning enzyme that removes non-canonical purine nucleotides from the nucleotide pool, thus preventing their incorporation into DNA/RNA and avoiding chromosomal lesions.</text>
</comment>
<comment type="subunit">
    <text evidence="2 10">Homodimer.</text>
</comment>
<dbReference type="PANTHER" id="PTHR11067">
    <property type="entry name" value="INOSINE TRIPHOSPHATE PYROPHOSPHATASE/HAM1 PROTEIN"/>
    <property type="match status" value="1"/>
</dbReference>
<dbReference type="GO" id="GO:0009117">
    <property type="term" value="P:nucleotide metabolic process"/>
    <property type="evidence" value="ECO:0007669"/>
    <property type="project" value="UniProtKB-KW"/>
</dbReference>
<dbReference type="GO" id="GO:0035870">
    <property type="term" value="F:dITP diphosphatase activity"/>
    <property type="evidence" value="ECO:0007669"/>
    <property type="project" value="UniProtKB-UniRule"/>
</dbReference>
<dbReference type="GO" id="GO:0036220">
    <property type="term" value="F:ITP diphosphatase activity"/>
    <property type="evidence" value="ECO:0007669"/>
    <property type="project" value="UniProtKB-UniRule"/>
</dbReference>
<keyword evidence="6 10" id="KW-0460">Magnesium</keyword>
<evidence type="ECO:0000313" key="13">
    <source>
        <dbReference type="Proteomes" id="UP000196531"/>
    </source>
</evidence>
<dbReference type="GO" id="GO:0009146">
    <property type="term" value="P:purine nucleoside triphosphate catabolic process"/>
    <property type="evidence" value="ECO:0007669"/>
    <property type="project" value="UniProtKB-UniRule"/>
</dbReference>
<dbReference type="PANTHER" id="PTHR11067:SF9">
    <property type="entry name" value="INOSINE TRIPHOSPHATE PYROPHOSPHATASE"/>
    <property type="match status" value="1"/>
</dbReference>
<dbReference type="GO" id="GO:0036222">
    <property type="term" value="F:XTP diphosphatase activity"/>
    <property type="evidence" value="ECO:0007669"/>
    <property type="project" value="UniProtKB-UniRule"/>
</dbReference>
<dbReference type="InterPro" id="IPR029001">
    <property type="entry name" value="ITPase-like_fam"/>
</dbReference>